<feature type="transmembrane region" description="Helical" evidence="1">
    <location>
        <begin position="66"/>
        <end position="85"/>
    </location>
</feature>
<keyword evidence="3" id="KW-1185">Reference proteome</keyword>
<dbReference type="Proteomes" id="UP001595828">
    <property type="component" value="Unassembled WGS sequence"/>
</dbReference>
<evidence type="ECO:0000313" key="3">
    <source>
        <dbReference type="Proteomes" id="UP001595828"/>
    </source>
</evidence>
<comment type="caution">
    <text evidence="2">The sequence shown here is derived from an EMBL/GenBank/DDBJ whole genome shotgun (WGS) entry which is preliminary data.</text>
</comment>
<gene>
    <name evidence="2" type="ORF">ACFO0A_11380</name>
</gene>
<keyword evidence="1" id="KW-0812">Transmembrane</keyword>
<dbReference type="InterPro" id="IPR032820">
    <property type="entry name" value="ATPase_put"/>
</dbReference>
<dbReference type="Pfam" id="PF09527">
    <property type="entry name" value="ATPase_gene1"/>
    <property type="match status" value="1"/>
</dbReference>
<sequence length="109" mass="11430">MVDTNGHNGGDDLDRRIAEAQVQHQRGISPAEGRAETRGWAIGIEFVGTVLVSGFIGWGIDHWAGLGTAPWAMIVMLMLGFIAGVRRAAQTSAQFDGDAGNDTPGKPGA</sequence>
<dbReference type="RefSeq" id="WP_379539123.1">
    <property type="nucleotide sequence ID" value="NZ_JBHSDR010000006.1"/>
</dbReference>
<feature type="transmembrane region" description="Helical" evidence="1">
    <location>
        <begin position="40"/>
        <end position="60"/>
    </location>
</feature>
<dbReference type="EMBL" id="JBHSDR010000006">
    <property type="protein sequence ID" value="MFC4295655.1"/>
    <property type="molecule type" value="Genomic_DNA"/>
</dbReference>
<organism evidence="2 3">
    <name type="scientific">Novosphingobium tardum</name>
    <dbReference type="NCBI Taxonomy" id="1538021"/>
    <lineage>
        <taxon>Bacteria</taxon>
        <taxon>Pseudomonadati</taxon>
        <taxon>Pseudomonadota</taxon>
        <taxon>Alphaproteobacteria</taxon>
        <taxon>Sphingomonadales</taxon>
        <taxon>Sphingomonadaceae</taxon>
        <taxon>Novosphingobium</taxon>
    </lineage>
</organism>
<name>A0ABV8RS27_9SPHN</name>
<reference evidence="3" key="1">
    <citation type="journal article" date="2019" name="Int. J. Syst. Evol. Microbiol.">
        <title>The Global Catalogue of Microorganisms (GCM) 10K type strain sequencing project: providing services to taxonomists for standard genome sequencing and annotation.</title>
        <authorList>
            <consortium name="The Broad Institute Genomics Platform"/>
            <consortium name="The Broad Institute Genome Sequencing Center for Infectious Disease"/>
            <person name="Wu L."/>
            <person name="Ma J."/>
        </authorList>
    </citation>
    <scope>NUCLEOTIDE SEQUENCE [LARGE SCALE GENOMIC DNA]</scope>
    <source>
        <strain evidence="3">CGMCC 1.12989</strain>
    </source>
</reference>
<protein>
    <submittedName>
        <fullName evidence="2">AtpZ/AtpI family protein</fullName>
    </submittedName>
</protein>
<keyword evidence="1" id="KW-0472">Membrane</keyword>
<keyword evidence="1" id="KW-1133">Transmembrane helix</keyword>
<proteinExistence type="predicted"/>
<evidence type="ECO:0000313" key="2">
    <source>
        <dbReference type="EMBL" id="MFC4295655.1"/>
    </source>
</evidence>
<accession>A0ABV8RS27</accession>
<evidence type="ECO:0000256" key="1">
    <source>
        <dbReference type="SAM" id="Phobius"/>
    </source>
</evidence>